<proteinExistence type="predicted"/>
<evidence type="ECO:0000313" key="4">
    <source>
        <dbReference type="Proteomes" id="UP000095607"/>
    </source>
</evidence>
<evidence type="ECO:0000259" key="1">
    <source>
        <dbReference type="Pfam" id="PF13550"/>
    </source>
</evidence>
<dbReference type="InterPro" id="IPR011044">
    <property type="entry name" value="Quino_amine_DH_bsu"/>
</dbReference>
<dbReference type="RefSeq" id="WP_070080515.1">
    <property type="nucleotide sequence ID" value="NZ_CP017420.1"/>
</dbReference>
<sequence length="1348" mass="142203">MSMQSVLGLAGAAVGSFFGMPQLGFLAGSLVGGLLTPAQRSEGPRLDDLKVTVSTYGTGIPTVYGTQRVGGNVIWSPDKLIERSTTTSQGKGGGPKVTTYTYYIHMAVALSRGELTSIRKIWQDGELVYDMSTDAELESALASSANPVAKLKFYTGTESQLPDPFMEAWDGGPGSTPAYRGLAYVMLTDIECPGGRVPQFSFEVTTGELVDQQRYGAWQTIPFAGASPPGYTRIPTSGDPTIVFRRNDYTAPGTPYLAVRYDVYALGLETVELISSITPLARNGSPILGLEDIRGDADIDATCVLDYPVVPNDYSGHTAIIELDGRVRYYLTGSVRPLGGMWAKRGGRVVFAGGLAYGGGLSIHEWLASNPSIVIPGVVAALLAINSTHVFVVTTSGRLRAYDVLTGELQGDIPNPGGANSRITTDVNDRVVLSHAVGTSETQLLHLRSEGGAIVVDVLHTTPFLIAGVADVSPVLNRPYTIAGDAVGALQRDGSTQWRVCVALLNRSTDAPVSVASVILDQCAQAGIDAADVDVSTVADMVHGYVIASPATARANLDPLLMAYSLGAREEDGKLRFFRLADVTSVADVPYVDLGTVEYGSDPGDPLPLTRTQEAELPSRVSVSYVDPKFDYQTDTQHAFRQVTRSIYEQTVQLPIALSADQAASVAQRVMFDTWSNRDKRTAAVPRKYAAVSAGDGVTIEYPEGVRSLWRVVRATDTGVRCEWEVVPADTSIYEQTAPGSSGGPGGQQVAPLPSVTLLKILDIPILRDADNNAGIYTAGKGYTGSYLGYTLRAGVDAATLAEYGSVMSVSVIGSAQTVPVAAPLNMIDEASALVVTVGNGELHTITRDALLRGSLNTFALGAPGRWEIARFQRAEELSAGQYRLTGLWRGMRGTEHAMAAHAVGDAFVLLTGAGMLRPIMGLSDLGQTWIYRALSIGRQDESAVDLRYANTGEGLRPFAPVNLRARASGSDLTLSWVRRTRLSENWLGGTVPLGESTQAYEIEVETPSGAIANYTASASPVTVRAGVYEPVLTASDGGRDGKSAVVVGGYLYSIYTSSGDGGIRKRVAESLAQVSQQLIGVGTGTAPRLVANGSNLYTSSQGSGTPGSVRRWDADLVQQAVVALPLAGDGQDMVIVGGLLWVACSYSGIIRGLDLTTLATVRDINLTAHHLTTDGTSIWAVSRATDRGYRIDPATGSITLQFGVGGFPIGCVISGGLLWSLSARDKELACYSLSDGMPQAFRLPAVDDQSTGQFGALSAAGDYVAVGTTLVQVVNASLLEKVGQVRLSTSPSVAPVATLLAPGRLVASSADLATSYYDRTAFPPGSVVRVYQMSEAVGRGHPALVTL</sequence>
<dbReference type="SUPFAM" id="SSF50969">
    <property type="entry name" value="YVTN repeat-like/Quinoprotein amine dehydrogenase"/>
    <property type="match status" value="1"/>
</dbReference>
<feature type="domain" description="Rcc01698-like C-terminal" evidence="2">
    <location>
        <begin position="811"/>
        <end position="909"/>
    </location>
</feature>
<dbReference type="Pfam" id="PF13550">
    <property type="entry name" value="Phage-tail_3"/>
    <property type="match status" value="1"/>
</dbReference>
<dbReference type="Proteomes" id="UP000095607">
    <property type="component" value="Chromosome"/>
</dbReference>
<organism evidence="3 4">
    <name type="scientific">Delftia tsuruhatensis</name>
    <dbReference type="NCBI Taxonomy" id="180282"/>
    <lineage>
        <taxon>Bacteria</taxon>
        <taxon>Pseudomonadati</taxon>
        <taxon>Pseudomonadota</taxon>
        <taxon>Betaproteobacteria</taxon>
        <taxon>Burkholderiales</taxon>
        <taxon>Comamonadaceae</taxon>
        <taxon>Delftia</taxon>
    </lineage>
</organism>
<gene>
    <name evidence="3" type="ORF">BI380_10050</name>
</gene>
<feature type="domain" description="Tip attachment protein J" evidence="1">
    <location>
        <begin position="550"/>
        <end position="715"/>
    </location>
</feature>
<protein>
    <recommendedName>
        <fullName evidence="5">Tip attachment protein J domain-containing protein</fullName>
    </recommendedName>
</protein>
<reference evidence="3 4" key="1">
    <citation type="submission" date="2016-09" db="EMBL/GenBank/DDBJ databases">
        <title>Complete genome sequence of Deltia acidovorans CM13 isolated from murine proximal colonic tissue.</title>
        <authorList>
            <person name="Saffarian A."/>
        </authorList>
    </citation>
    <scope>NUCLEOTIDE SEQUENCE [LARGE SCALE GENOMIC DNA]</scope>
    <source>
        <strain evidence="3 4">CM13</strain>
    </source>
</reference>
<evidence type="ECO:0008006" key="5">
    <source>
        <dbReference type="Google" id="ProtNLM"/>
    </source>
</evidence>
<accession>A0ABM6E2Y9</accession>
<evidence type="ECO:0000259" key="2">
    <source>
        <dbReference type="Pfam" id="PF23666"/>
    </source>
</evidence>
<dbReference type="Pfam" id="PF23666">
    <property type="entry name" value="Rcc01698_C"/>
    <property type="match status" value="1"/>
</dbReference>
<dbReference type="EMBL" id="CP017420">
    <property type="protein sequence ID" value="AOV01669.1"/>
    <property type="molecule type" value="Genomic_DNA"/>
</dbReference>
<keyword evidence="4" id="KW-1185">Reference proteome</keyword>
<dbReference type="InterPro" id="IPR056490">
    <property type="entry name" value="Rcc01698_C"/>
</dbReference>
<evidence type="ECO:0000313" key="3">
    <source>
        <dbReference type="EMBL" id="AOV01669.1"/>
    </source>
</evidence>
<name>A0ABM6E2Y9_9BURK</name>
<dbReference type="InterPro" id="IPR032876">
    <property type="entry name" value="J_dom"/>
</dbReference>